<feature type="region of interest" description="Disordered" evidence="1">
    <location>
        <begin position="85"/>
        <end position="104"/>
    </location>
</feature>
<gene>
    <name evidence="2" type="ORF">Sjap_001921</name>
</gene>
<dbReference type="Proteomes" id="UP001417504">
    <property type="component" value="Unassembled WGS sequence"/>
</dbReference>
<organism evidence="2 3">
    <name type="scientific">Stephania japonica</name>
    <dbReference type="NCBI Taxonomy" id="461633"/>
    <lineage>
        <taxon>Eukaryota</taxon>
        <taxon>Viridiplantae</taxon>
        <taxon>Streptophyta</taxon>
        <taxon>Embryophyta</taxon>
        <taxon>Tracheophyta</taxon>
        <taxon>Spermatophyta</taxon>
        <taxon>Magnoliopsida</taxon>
        <taxon>Ranunculales</taxon>
        <taxon>Menispermaceae</taxon>
        <taxon>Menispermoideae</taxon>
        <taxon>Cissampelideae</taxon>
        <taxon>Stephania</taxon>
    </lineage>
</organism>
<evidence type="ECO:0000256" key="1">
    <source>
        <dbReference type="SAM" id="MobiDB-lite"/>
    </source>
</evidence>
<feature type="region of interest" description="Disordered" evidence="1">
    <location>
        <begin position="1"/>
        <end position="52"/>
    </location>
</feature>
<evidence type="ECO:0000313" key="3">
    <source>
        <dbReference type="Proteomes" id="UP001417504"/>
    </source>
</evidence>
<evidence type="ECO:0000313" key="2">
    <source>
        <dbReference type="EMBL" id="KAK9154441.1"/>
    </source>
</evidence>
<proteinExistence type="predicted"/>
<name>A0AAP0KL21_9MAGN</name>
<keyword evidence="3" id="KW-1185">Reference proteome</keyword>
<protein>
    <submittedName>
        <fullName evidence="2">Uncharacterized protein</fullName>
    </submittedName>
</protein>
<feature type="compositionally biased region" description="Acidic residues" evidence="1">
    <location>
        <begin position="11"/>
        <end position="20"/>
    </location>
</feature>
<dbReference type="EMBL" id="JBBNAE010000001">
    <property type="protein sequence ID" value="KAK9154441.1"/>
    <property type="molecule type" value="Genomic_DNA"/>
</dbReference>
<sequence length="247" mass="27572">MNLEVGQEVEPLGEEVEPLGEQDNGTNQQEELEEDEGNDFFKSNNDVEDDDDYQEVVGEQLQGRKKGRPMVIASPRSSALVIVEVHDQDSDNTPSDELHTDDDSDGFVKRGYLDFDEFQDMADPHLELGMKFSSFKQFKSACRNWDIQNRRQLRFTKNDRKRNKGSDEGFQVDGSSACSEALIGQPNPITNNTTNASASQPLPATFACVEKPLAQCFPTPSCNAKYDGFFSTSSKDFAKVKSEDSNC</sequence>
<reference evidence="2 3" key="1">
    <citation type="submission" date="2024-01" db="EMBL/GenBank/DDBJ databases">
        <title>Genome assemblies of Stephania.</title>
        <authorList>
            <person name="Yang L."/>
        </authorList>
    </citation>
    <scope>NUCLEOTIDE SEQUENCE [LARGE SCALE GENOMIC DNA]</scope>
    <source>
        <strain evidence="2">QJT</strain>
        <tissue evidence="2">Leaf</tissue>
    </source>
</reference>
<dbReference type="AlphaFoldDB" id="A0AAP0KL21"/>
<accession>A0AAP0KL21</accession>
<comment type="caution">
    <text evidence="2">The sequence shown here is derived from an EMBL/GenBank/DDBJ whole genome shotgun (WGS) entry which is preliminary data.</text>
</comment>
<feature type="compositionally biased region" description="Low complexity" evidence="1">
    <location>
        <begin position="1"/>
        <end position="10"/>
    </location>
</feature>